<gene>
    <name evidence="1" type="ORF">KC01_LOCUS23826</name>
</gene>
<dbReference type="EMBL" id="OZ035842">
    <property type="protein sequence ID" value="CAL1594924.1"/>
    <property type="molecule type" value="Genomic_DNA"/>
</dbReference>
<evidence type="ECO:0000313" key="2">
    <source>
        <dbReference type="Proteomes" id="UP001497482"/>
    </source>
</evidence>
<evidence type="ECO:0000313" key="1">
    <source>
        <dbReference type="EMBL" id="CAL1594924.1"/>
    </source>
</evidence>
<name>A0AAV2L5G0_KNICA</name>
<protein>
    <submittedName>
        <fullName evidence="1">Uncharacterized protein</fullName>
    </submittedName>
</protein>
<keyword evidence="2" id="KW-1185">Reference proteome</keyword>
<proteinExistence type="predicted"/>
<dbReference type="Proteomes" id="UP001497482">
    <property type="component" value="Chromosome 20"/>
</dbReference>
<dbReference type="AlphaFoldDB" id="A0AAV2L5G0"/>
<accession>A0AAV2L5G0</accession>
<reference evidence="1 2" key="1">
    <citation type="submission" date="2024-04" db="EMBL/GenBank/DDBJ databases">
        <authorList>
            <person name="Waldvogel A.-M."/>
            <person name="Schoenle A."/>
        </authorList>
    </citation>
    <scope>NUCLEOTIDE SEQUENCE [LARGE SCALE GENOMIC DNA]</scope>
</reference>
<sequence>MFHHLSSVLFLRIHPSPTAGSGASSNHGKGKPSLRRIKGRVHRSKSLDSIDLLDSNLFAESVRREAYCGGLIQVDLSERDDPKDPARAGLFVAPVLVTFKRAWWWWWWLFPDDPFRT</sequence>
<organism evidence="1 2">
    <name type="scientific">Knipowitschia caucasica</name>
    <name type="common">Caucasian dwarf goby</name>
    <name type="synonym">Pomatoschistus caucasicus</name>
    <dbReference type="NCBI Taxonomy" id="637954"/>
    <lineage>
        <taxon>Eukaryota</taxon>
        <taxon>Metazoa</taxon>
        <taxon>Chordata</taxon>
        <taxon>Craniata</taxon>
        <taxon>Vertebrata</taxon>
        <taxon>Euteleostomi</taxon>
        <taxon>Actinopterygii</taxon>
        <taxon>Neopterygii</taxon>
        <taxon>Teleostei</taxon>
        <taxon>Neoteleostei</taxon>
        <taxon>Acanthomorphata</taxon>
        <taxon>Gobiaria</taxon>
        <taxon>Gobiiformes</taxon>
        <taxon>Gobioidei</taxon>
        <taxon>Gobiidae</taxon>
        <taxon>Gobiinae</taxon>
        <taxon>Knipowitschia</taxon>
    </lineage>
</organism>